<dbReference type="RefSeq" id="WP_322410454.1">
    <property type="nucleotide sequence ID" value="NZ_CP139779.1"/>
</dbReference>
<dbReference type="Proteomes" id="UP001324533">
    <property type="component" value="Chromosome"/>
</dbReference>
<keyword evidence="1" id="KW-0805">Transcription regulation</keyword>
<evidence type="ECO:0000256" key="4">
    <source>
        <dbReference type="PROSITE-ProRule" id="PRU00335"/>
    </source>
</evidence>
<evidence type="ECO:0000259" key="5">
    <source>
        <dbReference type="PROSITE" id="PS50977"/>
    </source>
</evidence>
<dbReference type="InterPro" id="IPR023772">
    <property type="entry name" value="DNA-bd_HTH_TetR-type_CS"/>
</dbReference>
<dbReference type="PANTHER" id="PTHR30055:SF238">
    <property type="entry name" value="MYCOFACTOCIN BIOSYNTHESIS TRANSCRIPTIONAL REGULATOR MFTR-RELATED"/>
    <property type="match status" value="1"/>
</dbReference>
<organism evidence="6 7">
    <name type="scientific">Microbacterium invictum</name>
    <dbReference type="NCBI Taxonomy" id="515415"/>
    <lineage>
        <taxon>Bacteria</taxon>
        <taxon>Bacillati</taxon>
        <taxon>Actinomycetota</taxon>
        <taxon>Actinomycetes</taxon>
        <taxon>Micrococcales</taxon>
        <taxon>Microbacteriaceae</taxon>
        <taxon>Microbacterium</taxon>
    </lineage>
</organism>
<proteinExistence type="predicted"/>
<accession>A0ABZ0VC00</accession>
<feature type="DNA-binding region" description="H-T-H motif" evidence="4">
    <location>
        <begin position="36"/>
        <end position="55"/>
    </location>
</feature>
<reference evidence="6 7" key="1">
    <citation type="submission" date="2023-06" db="EMBL/GenBank/DDBJ databases">
        <title>Rock-solubilizing bacteria, Microbacterium invictum, promotes re-establishment of vegetation in rocky wasteland by accelerating rock bio-weathering and reshaping soil bacterial community.</title>
        <authorList>
            <person name="Liu C."/>
        </authorList>
    </citation>
    <scope>NUCLEOTIDE SEQUENCE [LARGE SCALE GENOMIC DNA]</scope>
    <source>
        <strain evidence="6 7">X-18</strain>
    </source>
</reference>
<evidence type="ECO:0000313" key="7">
    <source>
        <dbReference type="Proteomes" id="UP001324533"/>
    </source>
</evidence>
<dbReference type="PRINTS" id="PR00455">
    <property type="entry name" value="HTHTETR"/>
</dbReference>
<dbReference type="PANTHER" id="PTHR30055">
    <property type="entry name" value="HTH-TYPE TRANSCRIPTIONAL REGULATOR RUTR"/>
    <property type="match status" value="1"/>
</dbReference>
<dbReference type="SUPFAM" id="SSF46689">
    <property type="entry name" value="Homeodomain-like"/>
    <property type="match status" value="1"/>
</dbReference>
<dbReference type="Gene3D" id="1.10.357.10">
    <property type="entry name" value="Tetracycline Repressor, domain 2"/>
    <property type="match status" value="1"/>
</dbReference>
<keyword evidence="2 4" id="KW-0238">DNA-binding</keyword>
<dbReference type="Pfam" id="PF00440">
    <property type="entry name" value="TetR_N"/>
    <property type="match status" value="1"/>
</dbReference>
<evidence type="ECO:0000256" key="3">
    <source>
        <dbReference type="ARBA" id="ARBA00023163"/>
    </source>
</evidence>
<feature type="domain" description="HTH tetR-type" evidence="5">
    <location>
        <begin position="13"/>
        <end position="73"/>
    </location>
</feature>
<evidence type="ECO:0000313" key="6">
    <source>
        <dbReference type="EMBL" id="WQB70307.1"/>
    </source>
</evidence>
<dbReference type="PROSITE" id="PS50977">
    <property type="entry name" value="HTH_TETR_2"/>
    <property type="match status" value="1"/>
</dbReference>
<keyword evidence="7" id="KW-1185">Reference proteome</keyword>
<dbReference type="InterPro" id="IPR001647">
    <property type="entry name" value="HTH_TetR"/>
</dbReference>
<dbReference type="InterPro" id="IPR009057">
    <property type="entry name" value="Homeodomain-like_sf"/>
</dbReference>
<evidence type="ECO:0000256" key="1">
    <source>
        <dbReference type="ARBA" id="ARBA00023015"/>
    </source>
</evidence>
<sequence length="206" mass="22614">MSTPPPNRRRDAVEKTRAIERAATDLVLEHGYEAVTVDMICELAGVSQRTFFNHFKTKDAALLGVDPPTVDERAARAFIVSTGPLLAGAAQLIRVDPGGLDADPQQLARRIRAIGSNPMLITRQLERIEAVESEVREILVLRLKNQYPDEDPAERERQAGLIVSLVAGLMRFIGRSWATEAAAGRIPDVDPAAIERLLHQVLPKLG</sequence>
<dbReference type="PROSITE" id="PS01081">
    <property type="entry name" value="HTH_TETR_1"/>
    <property type="match status" value="1"/>
</dbReference>
<protein>
    <submittedName>
        <fullName evidence="6">TetR/AcrR family transcriptional regulator</fullName>
    </submittedName>
</protein>
<evidence type="ECO:0000256" key="2">
    <source>
        <dbReference type="ARBA" id="ARBA00023125"/>
    </source>
</evidence>
<dbReference type="InterPro" id="IPR050109">
    <property type="entry name" value="HTH-type_TetR-like_transc_reg"/>
</dbReference>
<gene>
    <name evidence="6" type="ORF">T9R20_16670</name>
</gene>
<keyword evidence="3" id="KW-0804">Transcription</keyword>
<dbReference type="EMBL" id="CP139779">
    <property type="protein sequence ID" value="WQB70307.1"/>
    <property type="molecule type" value="Genomic_DNA"/>
</dbReference>
<name>A0ABZ0VC00_9MICO</name>